<dbReference type="AlphaFoldDB" id="A0A8S4AJL6"/>
<protein>
    <submittedName>
        <fullName evidence="2">(Atlantic silverside) hypothetical protein</fullName>
    </submittedName>
</protein>
<feature type="compositionally biased region" description="Polar residues" evidence="1">
    <location>
        <begin position="97"/>
        <end position="119"/>
    </location>
</feature>
<proteinExistence type="predicted"/>
<dbReference type="OrthoDB" id="9973968at2759"/>
<feature type="compositionally biased region" description="Basic and acidic residues" evidence="1">
    <location>
        <begin position="126"/>
        <end position="136"/>
    </location>
</feature>
<feature type="region of interest" description="Disordered" evidence="1">
    <location>
        <begin position="78"/>
        <end position="148"/>
    </location>
</feature>
<dbReference type="EMBL" id="CAJRST010004446">
    <property type="protein sequence ID" value="CAG5873848.1"/>
    <property type="molecule type" value="Genomic_DNA"/>
</dbReference>
<sequence>MVCVSPDSSNLELLVMPVTQETKGKKFLENAHLQHPRRYHEFFLRSRPYRGEPPTVAGYLLYPDKPARMKTTSQEAFSFRPAPQNRDEGHDNPPGALQSTQQESLHPCSTSSRQTGKGNSSRHRQAREDERDDNHQHSKSPGGNKDGATIEMKSQYQRDFPPPSSCLIRRTPALPQPDNIGINPAFRFEFNTVQREAYPGWPIMNPRPAVSSREPSSRQAGMSPGCRSVNKME</sequence>
<comment type="caution">
    <text evidence="2">The sequence shown here is derived from an EMBL/GenBank/DDBJ whole genome shotgun (WGS) entry which is preliminary data.</text>
</comment>
<keyword evidence="3" id="KW-1185">Reference proteome</keyword>
<evidence type="ECO:0000256" key="1">
    <source>
        <dbReference type="SAM" id="MobiDB-lite"/>
    </source>
</evidence>
<organism evidence="2 3">
    <name type="scientific">Menidia menidia</name>
    <name type="common">Atlantic silverside</name>
    <dbReference type="NCBI Taxonomy" id="238744"/>
    <lineage>
        <taxon>Eukaryota</taxon>
        <taxon>Metazoa</taxon>
        <taxon>Chordata</taxon>
        <taxon>Craniata</taxon>
        <taxon>Vertebrata</taxon>
        <taxon>Euteleostomi</taxon>
        <taxon>Actinopterygii</taxon>
        <taxon>Neopterygii</taxon>
        <taxon>Teleostei</taxon>
        <taxon>Neoteleostei</taxon>
        <taxon>Acanthomorphata</taxon>
        <taxon>Ovalentaria</taxon>
        <taxon>Atherinomorphae</taxon>
        <taxon>Atheriniformes</taxon>
        <taxon>Atherinopsidae</taxon>
        <taxon>Menidiinae</taxon>
        <taxon>Menidia</taxon>
    </lineage>
</organism>
<accession>A0A8S4AJL6</accession>
<gene>
    <name evidence="2" type="ORF">MMEN_LOCUS5174</name>
</gene>
<evidence type="ECO:0000313" key="2">
    <source>
        <dbReference type="EMBL" id="CAG5873848.1"/>
    </source>
</evidence>
<evidence type="ECO:0000313" key="3">
    <source>
        <dbReference type="Proteomes" id="UP000677803"/>
    </source>
</evidence>
<feature type="region of interest" description="Disordered" evidence="1">
    <location>
        <begin position="199"/>
        <end position="233"/>
    </location>
</feature>
<reference evidence="2" key="1">
    <citation type="submission" date="2021-05" db="EMBL/GenBank/DDBJ databases">
        <authorList>
            <person name="Tigano A."/>
        </authorList>
    </citation>
    <scope>NUCLEOTIDE SEQUENCE</scope>
</reference>
<dbReference type="Proteomes" id="UP000677803">
    <property type="component" value="Unassembled WGS sequence"/>
</dbReference>
<name>A0A8S4AJL6_9TELE</name>